<dbReference type="InterPro" id="IPR006076">
    <property type="entry name" value="FAD-dep_OxRdtase"/>
</dbReference>
<evidence type="ECO:0000313" key="6">
    <source>
        <dbReference type="EMBL" id="GAA3203167.1"/>
    </source>
</evidence>
<gene>
    <name evidence="6" type="primary">solA</name>
    <name evidence="6" type="ORF">GCM10010468_17140</name>
</gene>
<keyword evidence="4" id="KW-0560">Oxidoreductase</keyword>
<dbReference type="SUPFAM" id="SSF54373">
    <property type="entry name" value="FAD-linked reductases, C-terminal domain"/>
    <property type="match status" value="1"/>
</dbReference>
<dbReference type="Proteomes" id="UP001501237">
    <property type="component" value="Unassembled WGS sequence"/>
</dbReference>
<name>A0ABP6Q4T5_9ACTN</name>
<evidence type="ECO:0000256" key="1">
    <source>
        <dbReference type="ARBA" id="ARBA00001974"/>
    </source>
</evidence>
<comment type="caution">
    <text evidence="6">The sequence shown here is derived from an EMBL/GenBank/DDBJ whole genome shotgun (WGS) entry which is preliminary data.</text>
</comment>
<organism evidence="6 7">
    <name type="scientific">Actinocorallia longicatena</name>
    <dbReference type="NCBI Taxonomy" id="111803"/>
    <lineage>
        <taxon>Bacteria</taxon>
        <taxon>Bacillati</taxon>
        <taxon>Actinomycetota</taxon>
        <taxon>Actinomycetes</taxon>
        <taxon>Streptosporangiales</taxon>
        <taxon>Thermomonosporaceae</taxon>
        <taxon>Actinocorallia</taxon>
    </lineage>
</organism>
<dbReference type="InterPro" id="IPR036188">
    <property type="entry name" value="FAD/NAD-bd_sf"/>
</dbReference>
<keyword evidence="7" id="KW-1185">Reference proteome</keyword>
<feature type="domain" description="FAD dependent oxidoreductase" evidence="5">
    <location>
        <begin position="5"/>
        <end position="340"/>
    </location>
</feature>
<keyword evidence="3" id="KW-0274">FAD</keyword>
<evidence type="ECO:0000256" key="3">
    <source>
        <dbReference type="ARBA" id="ARBA00022827"/>
    </source>
</evidence>
<dbReference type="Pfam" id="PF01266">
    <property type="entry name" value="DAO"/>
    <property type="match status" value="1"/>
</dbReference>
<dbReference type="InterPro" id="IPR045170">
    <property type="entry name" value="MTOX"/>
</dbReference>
<evidence type="ECO:0000313" key="7">
    <source>
        <dbReference type="Proteomes" id="UP001501237"/>
    </source>
</evidence>
<proteinExistence type="predicted"/>
<dbReference type="SUPFAM" id="SSF51905">
    <property type="entry name" value="FAD/NAD(P)-binding domain"/>
    <property type="match status" value="1"/>
</dbReference>
<accession>A0ABP6Q4T5</accession>
<protein>
    <submittedName>
        <fullName evidence="6">N-methyl-L-tryptophan oxidase</fullName>
    </submittedName>
</protein>
<dbReference type="PANTHER" id="PTHR10961">
    <property type="entry name" value="PEROXISOMAL SARCOSINE OXIDASE"/>
    <property type="match status" value="1"/>
</dbReference>
<dbReference type="Gene3D" id="3.30.9.10">
    <property type="entry name" value="D-Amino Acid Oxidase, subunit A, domain 2"/>
    <property type="match status" value="1"/>
</dbReference>
<dbReference type="PANTHER" id="PTHR10961:SF7">
    <property type="entry name" value="FAD DEPENDENT OXIDOREDUCTASE DOMAIN-CONTAINING PROTEIN"/>
    <property type="match status" value="1"/>
</dbReference>
<keyword evidence="2" id="KW-0285">Flavoprotein</keyword>
<evidence type="ECO:0000259" key="5">
    <source>
        <dbReference type="Pfam" id="PF01266"/>
    </source>
</evidence>
<dbReference type="EMBL" id="BAAAUV010000004">
    <property type="protein sequence ID" value="GAA3203167.1"/>
    <property type="molecule type" value="Genomic_DNA"/>
</dbReference>
<dbReference type="Gene3D" id="3.50.50.60">
    <property type="entry name" value="FAD/NAD(P)-binding domain"/>
    <property type="match status" value="1"/>
</dbReference>
<reference evidence="7" key="1">
    <citation type="journal article" date="2019" name="Int. J. Syst. Evol. Microbiol.">
        <title>The Global Catalogue of Microorganisms (GCM) 10K type strain sequencing project: providing services to taxonomists for standard genome sequencing and annotation.</title>
        <authorList>
            <consortium name="The Broad Institute Genomics Platform"/>
            <consortium name="The Broad Institute Genome Sequencing Center for Infectious Disease"/>
            <person name="Wu L."/>
            <person name="Ma J."/>
        </authorList>
    </citation>
    <scope>NUCLEOTIDE SEQUENCE [LARGE SCALE GENOMIC DNA]</scope>
    <source>
        <strain evidence="7">JCM 9377</strain>
    </source>
</reference>
<evidence type="ECO:0000256" key="4">
    <source>
        <dbReference type="ARBA" id="ARBA00023002"/>
    </source>
</evidence>
<dbReference type="RefSeq" id="WP_344824358.1">
    <property type="nucleotide sequence ID" value="NZ_BAAAUV010000004.1"/>
</dbReference>
<sequence length="354" mass="37901">MDSMDVAVVGLGLAGAASARALSRRGRSVTVFEAFAPGHRNGSSHGSARIFRRGYLDPFYIELTGRARTLWHQVEAESGERLLTVTGGLDHGSAREPARLVELLREHGVAAELWTAGEAAAHRPGVVFDGPVVFDPECGVLDPERTIAALLALSGARVHYETPVRRLEPDGHGVLLHTDEGVRHARTVVVAAGGWTVPLLPDLAGLLPLTVGQQQAFYFRPGPGRPWPTLVHDSDDGDLIYALPEGPLMKIGEHSPGTPTTAEARDFVVDPAARERVTAYVARWLPGLDPVPAGETSCLYTWVREEDFVIDRSGDIIVCSACSGHGAKFTPLLGELVADLADGGPPLPRFAFRS</sequence>
<comment type="cofactor">
    <cofactor evidence="1">
        <name>FAD</name>
        <dbReference type="ChEBI" id="CHEBI:57692"/>
    </cofactor>
</comment>
<evidence type="ECO:0000256" key="2">
    <source>
        <dbReference type="ARBA" id="ARBA00022630"/>
    </source>
</evidence>